<reference evidence="1 2" key="1">
    <citation type="journal article" date="2010" name="Stand. Genomic Sci.">
        <title>Complete genome sequence of Haliangium ochraceum type strain (SMP-2).</title>
        <authorList>
            <consortium name="US DOE Joint Genome Institute (JGI-PGF)"/>
            <person name="Ivanova N."/>
            <person name="Daum C."/>
            <person name="Lang E."/>
            <person name="Abt B."/>
            <person name="Kopitz M."/>
            <person name="Saunders E."/>
            <person name="Lapidus A."/>
            <person name="Lucas S."/>
            <person name="Glavina Del Rio T."/>
            <person name="Nolan M."/>
            <person name="Tice H."/>
            <person name="Copeland A."/>
            <person name="Cheng J.F."/>
            <person name="Chen F."/>
            <person name="Bruce D."/>
            <person name="Goodwin L."/>
            <person name="Pitluck S."/>
            <person name="Mavromatis K."/>
            <person name="Pati A."/>
            <person name="Mikhailova N."/>
            <person name="Chen A."/>
            <person name="Palaniappan K."/>
            <person name="Land M."/>
            <person name="Hauser L."/>
            <person name="Chang Y.J."/>
            <person name="Jeffries C.D."/>
            <person name="Detter J.C."/>
            <person name="Brettin T."/>
            <person name="Rohde M."/>
            <person name="Goker M."/>
            <person name="Bristow J."/>
            <person name="Markowitz V."/>
            <person name="Eisen J.A."/>
            <person name="Hugenholtz P."/>
            <person name="Kyrpides N.C."/>
            <person name="Klenk H.P."/>
        </authorList>
    </citation>
    <scope>NUCLEOTIDE SEQUENCE [LARGE SCALE GENOMIC DNA]</scope>
    <source>
        <strain evidence="2">DSM 14365 / CIP 107738 / JCM 11303 / AJ 13395 / SMP-2</strain>
    </source>
</reference>
<evidence type="ECO:0000313" key="1">
    <source>
        <dbReference type="EMBL" id="ACY16453.1"/>
    </source>
</evidence>
<accession>D0LI74</accession>
<evidence type="ECO:0000313" key="2">
    <source>
        <dbReference type="Proteomes" id="UP000001880"/>
    </source>
</evidence>
<sequence>MLDRVSASSPAARLSTSPRAGIAVSASRHPLLWTLLHALLIGALLGASGCVTSHENGDYLTEAQLEDSDFYGYLDQPLSSVSMQMFNHATESWTTVASATSQSFGFNYGDMDLYQWSIQGFDFKAVPQWACYWDLSGNCNPDFVWGQVAVRFAWPDAPSGMSDHLFTYRQGGVACVRNRVENLGATVSRAVVDCSAVSDDSPVLYFTTGILL</sequence>
<dbReference type="STRING" id="502025.Hoch_3954"/>
<dbReference type="KEGG" id="hoh:Hoch_3954"/>
<dbReference type="EMBL" id="CP001804">
    <property type="protein sequence ID" value="ACY16453.1"/>
    <property type="molecule type" value="Genomic_DNA"/>
</dbReference>
<dbReference type="Proteomes" id="UP000001880">
    <property type="component" value="Chromosome"/>
</dbReference>
<keyword evidence="2" id="KW-1185">Reference proteome</keyword>
<gene>
    <name evidence="1" type="ordered locus">Hoch_3954</name>
</gene>
<proteinExistence type="predicted"/>
<dbReference type="HOGENOM" id="CLU_1308693_0_0_7"/>
<organism evidence="1 2">
    <name type="scientific">Haliangium ochraceum (strain DSM 14365 / JCM 11303 / SMP-2)</name>
    <dbReference type="NCBI Taxonomy" id="502025"/>
    <lineage>
        <taxon>Bacteria</taxon>
        <taxon>Pseudomonadati</taxon>
        <taxon>Myxococcota</taxon>
        <taxon>Polyangia</taxon>
        <taxon>Haliangiales</taxon>
        <taxon>Kofleriaceae</taxon>
        <taxon>Haliangium</taxon>
    </lineage>
</organism>
<protein>
    <submittedName>
        <fullName evidence="1">Uncharacterized protein</fullName>
    </submittedName>
</protein>
<dbReference type="AlphaFoldDB" id="D0LI74"/>
<name>D0LI74_HALO1</name>